<dbReference type="SUPFAM" id="SSF52540">
    <property type="entry name" value="P-loop containing nucleoside triphosphate hydrolases"/>
    <property type="match status" value="1"/>
</dbReference>
<keyword evidence="2" id="KW-0547">Nucleotide-binding</keyword>
<dbReference type="InterPro" id="IPR014013">
    <property type="entry name" value="Helic_SF1/SF2_ATP-bd_DinG/Rad3"/>
</dbReference>
<dbReference type="Gene3D" id="3.40.50.300">
    <property type="entry name" value="P-loop containing nucleotide triphosphate hydrolases"/>
    <property type="match status" value="2"/>
</dbReference>
<proteinExistence type="predicted"/>
<dbReference type="GO" id="GO:0003676">
    <property type="term" value="F:nucleic acid binding"/>
    <property type="evidence" value="ECO:0007669"/>
    <property type="project" value="InterPro"/>
</dbReference>
<protein>
    <recommendedName>
        <fullName evidence="5">DNA 5'-3' helicase</fullName>
        <ecNumber evidence="5">5.6.2.3</ecNumber>
    </recommendedName>
</protein>
<reference evidence="8" key="1">
    <citation type="submission" date="2018-06" db="EMBL/GenBank/DDBJ databases">
        <authorList>
            <person name="Zhirakovskaya E."/>
        </authorList>
    </citation>
    <scope>NUCLEOTIDE SEQUENCE</scope>
</reference>
<dbReference type="PANTHER" id="PTHR11472">
    <property type="entry name" value="DNA REPAIR DEAD HELICASE RAD3/XP-D SUBFAMILY MEMBER"/>
    <property type="match status" value="1"/>
</dbReference>
<keyword evidence="8" id="KW-0347">Helicase</keyword>
<accession>A0A3B0VDN8</accession>
<evidence type="ECO:0000256" key="4">
    <source>
        <dbReference type="ARBA" id="ARBA00022840"/>
    </source>
</evidence>
<dbReference type="SMART" id="SM00487">
    <property type="entry name" value="DEXDc"/>
    <property type="match status" value="1"/>
</dbReference>
<evidence type="ECO:0000256" key="5">
    <source>
        <dbReference type="ARBA" id="ARBA00044969"/>
    </source>
</evidence>
<dbReference type="AlphaFoldDB" id="A0A3B0VDN8"/>
<dbReference type="Pfam" id="PF13307">
    <property type="entry name" value="Helicase_C_2"/>
    <property type="match status" value="1"/>
</dbReference>
<dbReference type="InterPro" id="IPR045028">
    <property type="entry name" value="DinG/Rad3-like"/>
</dbReference>
<dbReference type="GO" id="GO:0005524">
    <property type="term" value="F:ATP binding"/>
    <property type="evidence" value="ECO:0007669"/>
    <property type="project" value="UniProtKB-KW"/>
</dbReference>
<evidence type="ECO:0000256" key="3">
    <source>
        <dbReference type="ARBA" id="ARBA00022801"/>
    </source>
</evidence>
<sequence length="635" mass="71155">MSVIDILGENGVFAEKLDGFKVREVQLQLADKIIATIEANGTLLAEAGTGTGKTFAYLVPAIIKNKKTIVSTGTKNLQEQLYYRDLPKVLEIMELQPKVRLLKGRANYLCHHRMYQALHSKIIHNPDLAVPLQLIEKWSHTTEVGDRAELEGVAENDLIWRHVTSTADNCLGNECPSSAQCLVNKARQKAMGADILVVNHHLLFADMALKQDGFGELLPEAEVIILDEAHQVPEIASRFFSQTLSSYQCQDLLNDVLKEAGEVTGAHAVITTQHQQVEQSLRDLYLQFADIKESDTMTQLLQRKSNKEHLQLLQQSIAELAESLKPIITQSKGLQSCFIRCEDLEAYLDELLGEMQPEFIYWYENRNKFFIFHKTPIDIADPLTKFRQENQAAWILTSATLAVNKSFAHFQSETGFFNSDTLLVDSPFDYANHAMIYVPKDVPDANDISFNQAICEHVLPLIAQTKGGVFFLFTSHKALRNAAQFFQEKLEKPLFVQGQGSRHQILADFTDAKNGVLLGAASFWEGVDVAGDSLSCVIIDKLPFAHPDNPVLQARINKIVENGGNSFFDYQLPKAIIALKQGAGRLIRSETDKGILVICDKRIMTKAYGQQFINSLPNMQKTSHKHKIFASFAKI</sequence>
<dbReference type="InterPro" id="IPR027417">
    <property type="entry name" value="P-loop_NTPase"/>
</dbReference>
<organism evidence="8">
    <name type="scientific">hydrothermal vent metagenome</name>
    <dbReference type="NCBI Taxonomy" id="652676"/>
    <lineage>
        <taxon>unclassified sequences</taxon>
        <taxon>metagenomes</taxon>
        <taxon>ecological metagenomes</taxon>
    </lineage>
</organism>
<keyword evidence="4" id="KW-0067">ATP-binding</keyword>
<dbReference type="EC" id="5.6.2.3" evidence="5"/>
<evidence type="ECO:0000256" key="1">
    <source>
        <dbReference type="ARBA" id="ARBA00001966"/>
    </source>
</evidence>
<dbReference type="InterPro" id="IPR006555">
    <property type="entry name" value="ATP-dep_Helicase_C"/>
</dbReference>
<dbReference type="GO" id="GO:0043139">
    <property type="term" value="F:5'-3' DNA helicase activity"/>
    <property type="evidence" value="ECO:0007669"/>
    <property type="project" value="UniProtKB-EC"/>
</dbReference>
<evidence type="ECO:0000256" key="6">
    <source>
        <dbReference type="ARBA" id="ARBA00048954"/>
    </source>
</evidence>
<gene>
    <name evidence="8" type="ORF">MNBD_GAMMA01-813</name>
</gene>
<comment type="catalytic activity">
    <reaction evidence="6">
        <text>ATP + H2O = ADP + phosphate + H(+)</text>
        <dbReference type="Rhea" id="RHEA:13065"/>
        <dbReference type="ChEBI" id="CHEBI:15377"/>
        <dbReference type="ChEBI" id="CHEBI:15378"/>
        <dbReference type="ChEBI" id="CHEBI:30616"/>
        <dbReference type="ChEBI" id="CHEBI:43474"/>
        <dbReference type="ChEBI" id="CHEBI:456216"/>
        <dbReference type="EC" id="5.6.2.3"/>
    </reaction>
</comment>
<dbReference type="SMART" id="SM00491">
    <property type="entry name" value="HELICc2"/>
    <property type="match status" value="1"/>
</dbReference>
<feature type="domain" description="Helicase ATP-binding" evidence="7">
    <location>
        <begin position="12"/>
        <end position="303"/>
    </location>
</feature>
<dbReference type="EMBL" id="UOEW01000143">
    <property type="protein sequence ID" value="VAW36387.1"/>
    <property type="molecule type" value="Genomic_DNA"/>
</dbReference>
<dbReference type="PROSITE" id="PS51193">
    <property type="entry name" value="HELICASE_ATP_BIND_2"/>
    <property type="match status" value="1"/>
</dbReference>
<keyword evidence="3" id="KW-0378">Hydrolase</keyword>
<dbReference type="InterPro" id="IPR011545">
    <property type="entry name" value="DEAD/DEAH_box_helicase_dom"/>
</dbReference>
<dbReference type="Pfam" id="PF00270">
    <property type="entry name" value="DEAD"/>
    <property type="match status" value="1"/>
</dbReference>
<evidence type="ECO:0000256" key="2">
    <source>
        <dbReference type="ARBA" id="ARBA00022741"/>
    </source>
</evidence>
<evidence type="ECO:0000259" key="7">
    <source>
        <dbReference type="PROSITE" id="PS51193"/>
    </source>
</evidence>
<evidence type="ECO:0000313" key="8">
    <source>
        <dbReference type="EMBL" id="VAW36387.1"/>
    </source>
</evidence>
<name>A0A3B0VDN8_9ZZZZ</name>
<dbReference type="InterPro" id="IPR014001">
    <property type="entry name" value="Helicase_ATP-bd"/>
</dbReference>
<dbReference type="GO" id="GO:0016818">
    <property type="term" value="F:hydrolase activity, acting on acid anhydrides, in phosphorus-containing anhydrides"/>
    <property type="evidence" value="ECO:0007669"/>
    <property type="project" value="InterPro"/>
</dbReference>
<comment type="cofactor">
    <cofactor evidence="1">
        <name>[4Fe-4S] cluster</name>
        <dbReference type="ChEBI" id="CHEBI:49883"/>
    </cofactor>
</comment>
<dbReference type="PANTHER" id="PTHR11472:SF34">
    <property type="entry name" value="REGULATOR OF TELOMERE ELONGATION HELICASE 1"/>
    <property type="match status" value="1"/>
</dbReference>
<dbReference type="GO" id="GO:0006281">
    <property type="term" value="P:DNA repair"/>
    <property type="evidence" value="ECO:0007669"/>
    <property type="project" value="TreeGrafter"/>
</dbReference>